<proteinExistence type="predicted"/>
<reference evidence="1" key="1">
    <citation type="submission" date="2018-05" db="EMBL/GenBank/DDBJ databases">
        <authorList>
            <person name="Lanie J.A."/>
            <person name="Ng W.-L."/>
            <person name="Kazmierczak K.M."/>
            <person name="Andrzejewski T.M."/>
            <person name="Davidsen T.M."/>
            <person name="Wayne K.J."/>
            <person name="Tettelin H."/>
            <person name="Glass J.I."/>
            <person name="Rusch D."/>
            <person name="Podicherti R."/>
            <person name="Tsui H.-C.T."/>
            <person name="Winkler M.E."/>
        </authorList>
    </citation>
    <scope>NUCLEOTIDE SEQUENCE</scope>
</reference>
<evidence type="ECO:0000313" key="1">
    <source>
        <dbReference type="EMBL" id="SVD00839.1"/>
    </source>
</evidence>
<dbReference type="EMBL" id="UINC01123993">
    <property type="protein sequence ID" value="SVD00839.1"/>
    <property type="molecule type" value="Genomic_DNA"/>
</dbReference>
<accession>A0A382RT25</accession>
<name>A0A382RT25_9ZZZZ</name>
<feature type="non-terminal residue" evidence="1">
    <location>
        <position position="37"/>
    </location>
</feature>
<gene>
    <name evidence="1" type="ORF">METZ01_LOCUS353693</name>
</gene>
<dbReference type="AlphaFoldDB" id="A0A382RT25"/>
<organism evidence="1">
    <name type="scientific">marine metagenome</name>
    <dbReference type="NCBI Taxonomy" id="408172"/>
    <lineage>
        <taxon>unclassified sequences</taxon>
        <taxon>metagenomes</taxon>
        <taxon>ecological metagenomes</taxon>
    </lineage>
</organism>
<feature type="non-terminal residue" evidence="1">
    <location>
        <position position="1"/>
    </location>
</feature>
<sequence>VRNLALMLALLVLVAPLSGCLLWGDEGSPEVQDEEEP</sequence>
<protein>
    <submittedName>
        <fullName evidence="1">Uncharacterized protein</fullName>
    </submittedName>
</protein>